<keyword evidence="1" id="KW-1133">Transmembrane helix</keyword>
<evidence type="ECO:0000256" key="1">
    <source>
        <dbReference type="SAM" id="Phobius"/>
    </source>
</evidence>
<reference evidence="2" key="1">
    <citation type="thesis" date="2020" institute="ProQuest LLC" country="789 East Eisenhower Parkway, Ann Arbor, MI, USA">
        <title>Comparative Genomics and Chromosome Evolution.</title>
        <authorList>
            <person name="Mudd A.B."/>
        </authorList>
    </citation>
    <scope>NUCLEOTIDE SEQUENCE</scope>
    <source>
        <strain evidence="2">HN-11 Male</strain>
        <tissue evidence="2">Kidney and liver</tissue>
    </source>
</reference>
<evidence type="ECO:0000313" key="3">
    <source>
        <dbReference type="Proteomes" id="UP000770717"/>
    </source>
</evidence>
<keyword evidence="1" id="KW-0472">Membrane</keyword>
<dbReference type="EMBL" id="WNTK01003260">
    <property type="protein sequence ID" value="KAG9465250.1"/>
    <property type="molecule type" value="Genomic_DNA"/>
</dbReference>
<feature type="transmembrane region" description="Helical" evidence="1">
    <location>
        <begin position="71"/>
        <end position="99"/>
    </location>
</feature>
<accession>A0A8J6E6R1</accession>
<name>A0A8J6E6R1_ELECQ</name>
<gene>
    <name evidence="2" type="ORF">GDO78_018613</name>
</gene>
<sequence length="106" mass="12522">MRLTIELLLTANKKLILVPLCRPFPQRRRKQKKFQKQREERPQRRNIVLGSVLRCHRASSTPDASQIPHCIVLWPCVAQIIMLILIVFMSLLCLFLLVVMRCREIF</sequence>
<organism evidence="2 3">
    <name type="scientific">Eleutherodactylus coqui</name>
    <name type="common">Puerto Rican coqui</name>
    <dbReference type="NCBI Taxonomy" id="57060"/>
    <lineage>
        <taxon>Eukaryota</taxon>
        <taxon>Metazoa</taxon>
        <taxon>Chordata</taxon>
        <taxon>Craniata</taxon>
        <taxon>Vertebrata</taxon>
        <taxon>Euteleostomi</taxon>
        <taxon>Amphibia</taxon>
        <taxon>Batrachia</taxon>
        <taxon>Anura</taxon>
        <taxon>Neobatrachia</taxon>
        <taxon>Hyloidea</taxon>
        <taxon>Eleutherodactylidae</taxon>
        <taxon>Eleutherodactylinae</taxon>
        <taxon>Eleutherodactylus</taxon>
        <taxon>Eleutherodactylus</taxon>
    </lineage>
</organism>
<dbReference type="Proteomes" id="UP000770717">
    <property type="component" value="Unassembled WGS sequence"/>
</dbReference>
<proteinExistence type="predicted"/>
<keyword evidence="3" id="KW-1185">Reference proteome</keyword>
<evidence type="ECO:0000313" key="2">
    <source>
        <dbReference type="EMBL" id="KAG9465250.1"/>
    </source>
</evidence>
<comment type="caution">
    <text evidence="2">The sequence shown here is derived from an EMBL/GenBank/DDBJ whole genome shotgun (WGS) entry which is preliminary data.</text>
</comment>
<keyword evidence="1" id="KW-0812">Transmembrane</keyword>
<dbReference type="AlphaFoldDB" id="A0A8J6E6R1"/>
<protein>
    <submittedName>
        <fullName evidence="2">Uncharacterized protein</fullName>
    </submittedName>
</protein>